<keyword evidence="5 8" id="KW-0812">Transmembrane</keyword>
<accession>A0A975AYG8</accession>
<comment type="subcellular location">
    <subcellularLocation>
        <location evidence="1">Cell membrane</location>
    </subcellularLocation>
</comment>
<reference evidence="10" key="2">
    <citation type="submission" date="2021-04" db="EMBL/GenBank/DDBJ databases">
        <title>Isolation and characterization of a novel species of the genus Sulfurimonas.</title>
        <authorList>
            <person name="Fukui M."/>
        </authorList>
    </citation>
    <scope>NUCLEOTIDE SEQUENCE</scope>
    <source>
        <strain evidence="10">H1576</strain>
    </source>
</reference>
<dbReference type="PANTHER" id="PTHR30576">
    <property type="entry name" value="COLANIC BIOSYNTHESIS UDP-GLUCOSE LIPID CARRIER TRANSFERASE"/>
    <property type="match status" value="1"/>
</dbReference>
<feature type="domain" description="Bacterial sugar transferase" evidence="9">
    <location>
        <begin position="248"/>
        <end position="440"/>
    </location>
</feature>
<dbReference type="GO" id="GO:0005886">
    <property type="term" value="C:plasma membrane"/>
    <property type="evidence" value="ECO:0007669"/>
    <property type="project" value="UniProtKB-SubCell"/>
</dbReference>
<feature type="transmembrane region" description="Helical" evidence="8">
    <location>
        <begin position="109"/>
        <end position="128"/>
    </location>
</feature>
<keyword evidence="11" id="KW-1185">Reference proteome</keyword>
<organism evidence="10 11">
    <name type="scientific">Sulfurimonas aquatica</name>
    <dbReference type="NCBI Taxonomy" id="2672570"/>
    <lineage>
        <taxon>Bacteria</taxon>
        <taxon>Pseudomonadati</taxon>
        <taxon>Campylobacterota</taxon>
        <taxon>Epsilonproteobacteria</taxon>
        <taxon>Campylobacterales</taxon>
        <taxon>Sulfurimonadaceae</taxon>
        <taxon>Sulfurimonas</taxon>
    </lineage>
</organism>
<evidence type="ECO:0000256" key="3">
    <source>
        <dbReference type="ARBA" id="ARBA00022475"/>
    </source>
</evidence>
<keyword evidence="6 8" id="KW-1133">Transmembrane helix</keyword>
<evidence type="ECO:0000256" key="8">
    <source>
        <dbReference type="SAM" id="Phobius"/>
    </source>
</evidence>
<dbReference type="GO" id="GO:0016780">
    <property type="term" value="F:phosphotransferase activity, for other substituted phosphate groups"/>
    <property type="evidence" value="ECO:0007669"/>
    <property type="project" value="TreeGrafter"/>
</dbReference>
<keyword evidence="4 10" id="KW-0808">Transferase</keyword>
<evidence type="ECO:0000256" key="6">
    <source>
        <dbReference type="ARBA" id="ARBA00022989"/>
    </source>
</evidence>
<proteinExistence type="inferred from homology"/>
<evidence type="ECO:0000256" key="4">
    <source>
        <dbReference type="ARBA" id="ARBA00022679"/>
    </source>
</evidence>
<dbReference type="KEGG" id="saqt:GJV85_01910"/>
<feature type="transmembrane region" description="Helical" evidence="8">
    <location>
        <begin position="12"/>
        <end position="35"/>
    </location>
</feature>
<protein>
    <submittedName>
        <fullName evidence="10">Sugar transferase</fullName>
    </submittedName>
</protein>
<dbReference type="Proteomes" id="UP000671852">
    <property type="component" value="Chromosome"/>
</dbReference>
<evidence type="ECO:0000256" key="2">
    <source>
        <dbReference type="ARBA" id="ARBA00006464"/>
    </source>
</evidence>
<evidence type="ECO:0000256" key="1">
    <source>
        <dbReference type="ARBA" id="ARBA00004236"/>
    </source>
</evidence>
<keyword evidence="7 8" id="KW-0472">Membrane</keyword>
<sequence>MNKIPSNTASYILFIILLSIDATTLIASLEVALFVRSNYLLQYLPNFNYNNLDKYYWLIMIVLFMLILEKIYFIRNDFWEDMKKIFKALFFSFLTIFTMLTLTKMSEEFSRIFIVVFFLVASFLLPFSKRLIKKILFKYDFFKLKINIVAKDKQKIILSKEIKNNWYFGYKEDSKDYDLALIASRSFDKAELEQLIQSYSKKTKDIYVIPYMDHLDLSHASIAEYSNIRLSAIHIENKLLNYKNIFIKYIFEKIIVILIFPFALFLHIFISLLIKLDSMGEVIFKQKRLGKDSKVFSCYKYRSMYKNSDILLKEYLKNHPEEVDYYALYHKYKNDPRITRVGNFLRKTSLDEFPQFYNILQGKMSLIGPRPYMLNEKDKIGKSHEEIILKVKPGITGLWQVSGRNNLTFNERVELDKWYIQNWSLWADFVILIKTIKVVLFKVGVK</sequence>
<feature type="transmembrane region" description="Helical" evidence="8">
    <location>
        <begin position="55"/>
        <end position="73"/>
    </location>
</feature>
<dbReference type="PANTHER" id="PTHR30576:SF4">
    <property type="entry name" value="UNDECAPRENYL-PHOSPHATE GALACTOSE PHOSPHOTRANSFERASE"/>
    <property type="match status" value="1"/>
</dbReference>
<dbReference type="InterPro" id="IPR003362">
    <property type="entry name" value="Bact_transf"/>
</dbReference>
<keyword evidence="3" id="KW-1003">Cell membrane</keyword>
<feature type="transmembrane region" description="Helical" evidence="8">
    <location>
        <begin position="85"/>
        <end position="103"/>
    </location>
</feature>
<dbReference type="EMBL" id="CP046072">
    <property type="protein sequence ID" value="QSZ40917.1"/>
    <property type="molecule type" value="Genomic_DNA"/>
</dbReference>
<evidence type="ECO:0000259" key="9">
    <source>
        <dbReference type="Pfam" id="PF02397"/>
    </source>
</evidence>
<reference evidence="10" key="1">
    <citation type="submission" date="2019-11" db="EMBL/GenBank/DDBJ databases">
        <authorList>
            <person name="Kojima H."/>
        </authorList>
    </citation>
    <scope>NUCLEOTIDE SEQUENCE</scope>
    <source>
        <strain evidence="10">H1576</strain>
    </source>
</reference>
<evidence type="ECO:0000256" key="7">
    <source>
        <dbReference type="ARBA" id="ARBA00023136"/>
    </source>
</evidence>
<evidence type="ECO:0000256" key="5">
    <source>
        <dbReference type="ARBA" id="ARBA00022692"/>
    </source>
</evidence>
<comment type="similarity">
    <text evidence="2">Belongs to the bacterial sugar transferase family.</text>
</comment>
<dbReference type="AlphaFoldDB" id="A0A975AYG8"/>
<name>A0A975AYG8_9BACT</name>
<dbReference type="Pfam" id="PF02397">
    <property type="entry name" value="Bac_transf"/>
    <property type="match status" value="1"/>
</dbReference>
<evidence type="ECO:0000313" key="10">
    <source>
        <dbReference type="EMBL" id="QSZ40917.1"/>
    </source>
</evidence>
<gene>
    <name evidence="10" type="ORF">GJV85_01910</name>
</gene>
<evidence type="ECO:0000313" key="11">
    <source>
        <dbReference type="Proteomes" id="UP000671852"/>
    </source>
</evidence>
<feature type="transmembrane region" description="Helical" evidence="8">
    <location>
        <begin position="254"/>
        <end position="274"/>
    </location>
</feature>